<dbReference type="PANTHER" id="PTHR12483:SF115">
    <property type="entry name" value="COPPER TRANSPORT PROTEIN"/>
    <property type="match status" value="1"/>
</dbReference>
<keyword evidence="4" id="KW-0813">Transport</keyword>
<dbReference type="OMA" id="DITEYCH"/>
<dbReference type="PANTHER" id="PTHR12483">
    <property type="entry name" value="SOLUTE CARRIER FAMILY 31 COPPER TRANSPORTERS"/>
    <property type="match status" value="1"/>
</dbReference>
<keyword evidence="2 4" id="KW-1133">Transmembrane helix</keyword>
<dbReference type="InterPro" id="IPR007274">
    <property type="entry name" value="Cop_transporter"/>
</dbReference>
<keyword evidence="6" id="KW-1185">Reference proteome</keyword>
<evidence type="ECO:0000256" key="2">
    <source>
        <dbReference type="ARBA" id="ARBA00022989"/>
    </source>
</evidence>
<dbReference type="GO" id="GO:0005375">
    <property type="term" value="F:copper ion transmembrane transporter activity"/>
    <property type="evidence" value="ECO:0007669"/>
    <property type="project" value="UniProtKB-UniRule"/>
</dbReference>
<protein>
    <recommendedName>
        <fullName evidence="4">Copper transport protein</fullName>
    </recommendedName>
</protein>
<dbReference type="STRING" id="1245528.M3JTJ4"/>
<dbReference type="OrthoDB" id="161814at2759"/>
<keyword evidence="1 4" id="KW-0812">Transmembrane</keyword>
<gene>
    <name evidence="5" type="ORF">G210_4138</name>
</gene>
<dbReference type="HOGENOM" id="CLU_079690_4_0_1"/>
<proteinExistence type="inferred from homology"/>
<dbReference type="AlphaFoldDB" id="M3JTJ4"/>
<reference evidence="5 6" key="1">
    <citation type="submission" date="2013-02" db="EMBL/GenBank/DDBJ databases">
        <title>Genome sequence of Candida maltosa Xu316, a potential industrial strain for xylitol and ethanol production.</title>
        <authorList>
            <person name="Yu J."/>
            <person name="Wang Q."/>
            <person name="Geng X."/>
            <person name="Bao W."/>
            <person name="He P."/>
            <person name="Cai J."/>
        </authorList>
    </citation>
    <scope>NUCLEOTIDE SEQUENCE [LARGE SCALE GENOMIC DNA]</scope>
    <source>
        <strain evidence="6">Xu316</strain>
    </source>
</reference>
<evidence type="ECO:0000256" key="3">
    <source>
        <dbReference type="ARBA" id="ARBA00023136"/>
    </source>
</evidence>
<keyword evidence="4" id="KW-0406">Ion transport</keyword>
<feature type="transmembrane region" description="Helical" evidence="4">
    <location>
        <begin position="108"/>
        <end position="125"/>
    </location>
</feature>
<feature type="transmembrane region" description="Helical" evidence="4">
    <location>
        <begin position="131"/>
        <end position="147"/>
    </location>
</feature>
<keyword evidence="4" id="KW-0187">Copper transport</keyword>
<evidence type="ECO:0000313" key="6">
    <source>
        <dbReference type="Proteomes" id="UP000011777"/>
    </source>
</evidence>
<dbReference type="GO" id="GO:0000329">
    <property type="term" value="C:fungal-type vacuole membrane"/>
    <property type="evidence" value="ECO:0007669"/>
    <property type="project" value="TreeGrafter"/>
</dbReference>
<comment type="similarity">
    <text evidence="4">Belongs to the copper transporter (Ctr) (TC 1.A.56) family. SLC31A subfamily.</text>
</comment>
<dbReference type="Proteomes" id="UP000011777">
    <property type="component" value="Unassembled WGS sequence"/>
</dbReference>
<organism evidence="5 6">
    <name type="scientific">Candida maltosa (strain Xu316)</name>
    <name type="common">Yeast</name>
    <dbReference type="NCBI Taxonomy" id="1245528"/>
    <lineage>
        <taxon>Eukaryota</taxon>
        <taxon>Fungi</taxon>
        <taxon>Dikarya</taxon>
        <taxon>Ascomycota</taxon>
        <taxon>Saccharomycotina</taxon>
        <taxon>Pichiomycetes</taxon>
        <taxon>Debaryomycetaceae</taxon>
        <taxon>Candida/Lodderomyces clade</taxon>
        <taxon>Candida</taxon>
    </lineage>
</organism>
<sequence>MDHSSHSNMQAAMSHGDMDHSMPGMEDRCSMNMIFTWDWKNTCIVFKWWHIKTQTGFVLSLLSIVLLGALYEFIKKWFSVWERKTMSELAASNALGSTQERNFKYKRGFVYGFQVLFSFWLMLVFMTYNGWYMLAVAVGAGLGNYLWGDSCESGSSRTMACH</sequence>
<dbReference type="EMBL" id="AOGT01002392">
    <property type="protein sequence ID" value="EMG45669.1"/>
    <property type="molecule type" value="Genomic_DNA"/>
</dbReference>
<accession>M3JTJ4</accession>
<dbReference type="Pfam" id="PF04145">
    <property type="entry name" value="Ctr"/>
    <property type="match status" value="2"/>
</dbReference>
<comment type="caution">
    <text evidence="5">The sequence shown here is derived from an EMBL/GenBank/DDBJ whole genome shotgun (WGS) entry which is preliminary data.</text>
</comment>
<dbReference type="eggNOG" id="KOG3386">
    <property type="taxonomic scope" value="Eukaryota"/>
</dbReference>
<evidence type="ECO:0000313" key="5">
    <source>
        <dbReference type="EMBL" id="EMG45669.1"/>
    </source>
</evidence>
<comment type="subcellular location">
    <subcellularLocation>
        <location evidence="4">Membrane</location>
        <topology evidence="4">Multi-pass membrane protein</topology>
    </subcellularLocation>
</comment>
<keyword evidence="3 4" id="KW-0472">Membrane</keyword>
<feature type="transmembrane region" description="Helical" evidence="4">
    <location>
        <begin position="56"/>
        <end position="74"/>
    </location>
</feature>
<name>M3JTJ4_CANMX</name>
<evidence type="ECO:0000256" key="4">
    <source>
        <dbReference type="RuleBase" id="RU367022"/>
    </source>
</evidence>
<evidence type="ECO:0000256" key="1">
    <source>
        <dbReference type="ARBA" id="ARBA00022692"/>
    </source>
</evidence>
<keyword evidence="4" id="KW-0186">Copper</keyword>